<proteinExistence type="predicted"/>
<feature type="compositionally biased region" description="Low complexity" evidence="1">
    <location>
        <begin position="41"/>
        <end position="56"/>
    </location>
</feature>
<dbReference type="OrthoDB" id="121140at2"/>
<evidence type="ECO:0000256" key="2">
    <source>
        <dbReference type="SAM" id="Phobius"/>
    </source>
</evidence>
<feature type="transmembrane region" description="Helical" evidence="2">
    <location>
        <begin position="334"/>
        <end position="360"/>
    </location>
</feature>
<organism evidence="3 4">
    <name type="scientific">Kineococcus xinjiangensis</name>
    <dbReference type="NCBI Taxonomy" id="512762"/>
    <lineage>
        <taxon>Bacteria</taxon>
        <taxon>Bacillati</taxon>
        <taxon>Actinomycetota</taxon>
        <taxon>Actinomycetes</taxon>
        <taxon>Kineosporiales</taxon>
        <taxon>Kineosporiaceae</taxon>
        <taxon>Kineococcus</taxon>
    </lineage>
</organism>
<name>A0A2S6IU83_9ACTN</name>
<dbReference type="RefSeq" id="WP_158257152.1">
    <property type="nucleotide sequence ID" value="NZ_PTJD01000003.1"/>
</dbReference>
<feature type="transmembrane region" description="Helical" evidence="2">
    <location>
        <begin position="225"/>
        <end position="248"/>
    </location>
</feature>
<dbReference type="EMBL" id="PTJD01000003">
    <property type="protein sequence ID" value="PPK97817.1"/>
    <property type="molecule type" value="Genomic_DNA"/>
</dbReference>
<evidence type="ECO:0000313" key="3">
    <source>
        <dbReference type="EMBL" id="PPK97817.1"/>
    </source>
</evidence>
<reference evidence="3 4" key="1">
    <citation type="submission" date="2018-02" db="EMBL/GenBank/DDBJ databases">
        <title>Genomic Encyclopedia of Archaeal and Bacterial Type Strains, Phase II (KMG-II): from individual species to whole genera.</title>
        <authorList>
            <person name="Goeker M."/>
        </authorList>
    </citation>
    <scope>NUCLEOTIDE SEQUENCE [LARGE SCALE GENOMIC DNA]</scope>
    <source>
        <strain evidence="3 4">DSM 22857</strain>
    </source>
</reference>
<evidence type="ECO:0008006" key="5">
    <source>
        <dbReference type="Google" id="ProtNLM"/>
    </source>
</evidence>
<dbReference type="Proteomes" id="UP000239485">
    <property type="component" value="Unassembled WGS sequence"/>
</dbReference>
<comment type="caution">
    <text evidence="3">The sequence shown here is derived from an EMBL/GenBank/DDBJ whole genome shotgun (WGS) entry which is preliminary data.</text>
</comment>
<dbReference type="AlphaFoldDB" id="A0A2S6IU83"/>
<feature type="transmembrane region" description="Helical" evidence="2">
    <location>
        <begin position="146"/>
        <end position="170"/>
    </location>
</feature>
<feature type="transmembrane region" description="Helical" evidence="2">
    <location>
        <begin position="91"/>
        <end position="113"/>
    </location>
</feature>
<feature type="transmembrane region" description="Helical" evidence="2">
    <location>
        <begin position="191"/>
        <end position="213"/>
    </location>
</feature>
<evidence type="ECO:0000256" key="1">
    <source>
        <dbReference type="SAM" id="MobiDB-lite"/>
    </source>
</evidence>
<accession>A0A2S6IU83</accession>
<keyword evidence="2" id="KW-0472">Membrane</keyword>
<feature type="compositionally biased region" description="Gly residues" evidence="1">
    <location>
        <begin position="1"/>
        <end position="13"/>
    </location>
</feature>
<feature type="compositionally biased region" description="Gly residues" evidence="1">
    <location>
        <begin position="31"/>
        <end position="40"/>
    </location>
</feature>
<keyword evidence="2" id="KW-0812">Transmembrane</keyword>
<feature type="compositionally biased region" description="Polar residues" evidence="1">
    <location>
        <begin position="15"/>
        <end position="28"/>
    </location>
</feature>
<protein>
    <recommendedName>
        <fullName evidence="5">Glycerophosphoryl diester phosphodiesterase family protein</fullName>
    </recommendedName>
</protein>
<feature type="region of interest" description="Disordered" evidence="1">
    <location>
        <begin position="1"/>
        <end position="56"/>
    </location>
</feature>
<feature type="transmembrane region" description="Helical" evidence="2">
    <location>
        <begin position="280"/>
        <end position="303"/>
    </location>
</feature>
<gene>
    <name evidence="3" type="ORF">CLV92_103352</name>
</gene>
<sequence>MNEGTAGGDGPGGASWQQPHDGGQSQWSAPAGGGQHGTHGGPAHVPGAPTGAGPAWGVPPVARPGIVPLRPLGLGEIYDGAFRAFRQNPRVMVGLSAIVVAITTLVSLVPLALLTSDLAQLGAAGDVSDEVAFAQMTTMATRSLPGFLLALVLQFVAITVLNGLLIVAVSRAVLGDRVPLGELWHTARGRVWALIGLSMLFTLVYLVLLLVALGPGIALLALDRVGAGVAVLLLSSLAALVVGVWAYVRWWSLAAPALLLEGIGVGASLSRSARLVRGSFWRVLGVLLLTGVIVYAVVTAISVPFQVLSLLLSGAVLVTSGGETSFLSALVQQAVIGAGTILGSAVAYPFSASVTALLYIDLRMRREGLDVELHRAAAARPGPEHR</sequence>
<keyword evidence="2" id="KW-1133">Transmembrane helix</keyword>
<keyword evidence="4" id="KW-1185">Reference proteome</keyword>
<evidence type="ECO:0000313" key="4">
    <source>
        <dbReference type="Proteomes" id="UP000239485"/>
    </source>
</evidence>